<dbReference type="EMBL" id="CAUYUJ010018059">
    <property type="protein sequence ID" value="CAK0880346.1"/>
    <property type="molecule type" value="Genomic_DNA"/>
</dbReference>
<organism evidence="1 2">
    <name type="scientific">Prorocentrum cordatum</name>
    <dbReference type="NCBI Taxonomy" id="2364126"/>
    <lineage>
        <taxon>Eukaryota</taxon>
        <taxon>Sar</taxon>
        <taxon>Alveolata</taxon>
        <taxon>Dinophyceae</taxon>
        <taxon>Prorocentrales</taxon>
        <taxon>Prorocentraceae</taxon>
        <taxon>Prorocentrum</taxon>
    </lineage>
</organism>
<feature type="non-terminal residue" evidence="1">
    <location>
        <position position="145"/>
    </location>
</feature>
<name>A0ABN9W5V6_9DINO</name>
<evidence type="ECO:0000313" key="2">
    <source>
        <dbReference type="Proteomes" id="UP001189429"/>
    </source>
</evidence>
<keyword evidence="2" id="KW-1185">Reference proteome</keyword>
<dbReference type="Proteomes" id="UP001189429">
    <property type="component" value="Unassembled WGS sequence"/>
</dbReference>
<proteinExistence type="predicted"/>
<sequence>MQFTNIQRVDGGGAPSGGVAMPAPVLNAMKHARLDDTIPVADRWYDETGVRGAVRDDVHSFKLVPSVAAATKTDLEAGVHAPTTRQYAVTVKIPAECAADWGVADAANKALIDQRVKSVSTALASHREAIKKKSDELAASSRFTK</sequence>
<reference evidence="1" key="1">
    <citation type="submission" date="2023-10" db="EMBL/GenBank/DDBJ databases">
        <authorList>
            <person name="Chen Y."/>
            <person name="Shah S."/>
            <person name="Dougan E. K."/>
            <person name="Thang M."/>
            <person name="Chan C."/>
        </authorList>
    </citation>
    <scope>NUCLEOTIDE SEQUENCE [LARGE SCALE GENOMIC DNA]</scope>
</reference>
<comment type="caution">
    <text evidence="1">The sequence shown here is derived from an EMBL/GenBank/DDBJ whole genome shotgun (WGS) entry which is preliminary data.</text>
</comment>
<evidence type="ECO:0000313" key="1">
    <source>
        <dbReference type="EMBL" id="CAK0880346.1"/>
    </source>
</evidence>
<protein>
    <submittedName>
        <fullName evidence="1">Uncharacterized protein</fullName>
    </submittedName>
</protein>
<accession>A0ABN9W5V6</accession>
<gene>
    <name evidence="1" type="ORF">PCOR1329_LOCUS63507</name>
</gene>